<feature type="signal peptide" evidence="1">
    <location>
        <begin position="1"/>
        <end position="18"/>
    </location>
</feature>
<reference evidence="2" key="1">
    <citation type="submission" date="2022-01" db="EMBL/GenBank/DDBJ databases">
        <authorList>
            <person name="King R."/>
        </authorList>
    </citation>
    <scope>NUCLEOTIDE SEQUENCE</scope>
</reference>
<feature type="chain" id="PRO_5040405752" evidence="1">
    <location>
        <begin position="19"/>
        <end position="299"/>
    </location>
</feature>
<organism evidence="2 3">
    <name type="scientific">Psylliodes chrysocephalus</name>
    <dbReference type="NCBI Taxonomy" id="3402493"/>
    <lineage>
        <taxon>Eukaryota</taxon>
        <taxon>Metazoa</taxon>
        <taxon>Ecdysozoa</taxon>
        <taxon>Arthropoda</taxon>
        <taxon>Hexapoda</taxon>
        <taxon>Insecta</taxon>
        <taxon>Pterygota</taxon>
        <taxon>Neoptera</taxon>
        <taxon>Endopterygota</taxon>
        <taxon>Coleoptera</taxon>
        <taxon>Polyphaga</taxon>
        <taxon>Cucujiformia</taxon>
        <taxon>Chrysomeloidea</taxon>
        <taxon>Chrysomelidae</taxon>
        <taxon>Galerucinae</taxon>
        <taxon>Alticini</taxon>
        <taxon>Psylliodes</taxon>
    </lineage>
</organism>
<evidence type="ECO:0000313" key="3">
    <source>
        <dbReference type="Proteomes" id="UP001153636"/>
    </source>
</evidence>
<dbReference type="InterPro" id="IPR037226">
    <property type="entry name" value="CAC2185-like_sf"/>
</dbReference>
<keyword evidence="3" id="KW-1185">Reference proteome</keyword>
<dbReference type="Proteomes" id="UP001153636">
    <property type="component" value="Chromosome 4"/>
</dbReference>
<evidence type="ECO:0000256" key="1">
    <source>
        <dbReference type="SAM" id="SignalP"/>
    </source>
</evidence>
<dbReference type="AlphaFoldDB" id="A0A9P0GGX4"/>
<dbReference type="SUPFAM" id="SSF142795">
    <property type="entry name" value="CAC2185-like"/>
    <property type="match status" value="1"/>
</dbReference>
<sequence>MIFKILPIFCLLLATSQAGVILGKDGLLHKAANTIGLSNVFNVGADARVNLLGNEVGIDGAVGIGESGIGAHASADADILGQKAKVHADVLDGHKIDQHNHEVFKDSNNRQYVLQRQYIGSQSVLVRKYLDNGQIYLDGANDDNVLQHKQVDESKVYDNKGGWWDVQTKRYYNRFGEWVKGRVWDPRILNHISYVEPEAAVDDRYPTGGWQKDGNYVEIYPMHSSHQKEVNGGWQKDGSYIAVDPVHPNYQNEVIGGWQEDGSYIAVDPVHSSQREEYLTSVPKRAKREEEYVLLFPQH</sequence>
<dbReference type="OrthoDB" id="6789751at2759"/>
<dbReference type="EMBL" id="OV651816">
    <property type="protein sequence ID" value="CAH1109355.1"/>
    <property type="molecule type" value="Genomic_DNA"/>
</dbReference>
<proteinExistence type="predicted"/>
<gene>
    <name evidence="2" type="ORF">PSYICH_LOCUS10099</name>
</gene>
<evidence type="ECO:0000313" key="2">
    <source>
        <dbReference type="EMBL" id="CAH1109355.1"/>
    </source>
</evidence>
<accession>A0A9P0GGX4</accession>
<keyword evidence="1" id="KW-0732">Signal</keyword>
<name>A0A9P0GGX4_9CUCU</name>
<protein>
    <submittedName>
        <fullName evidence="2">Uncharacterized protein</fullName>
    </submittedName>
</protein>